<evidence type="ECO:0000259" key="1">
    <source>
        <dbReference type="PROSITE" id="PS51388"/>
    </source>
</evidence>
<name>A0A699YDR6_HAELA</name>
<keyword evidence="3" id="KW-1185">Reference proteome</keyword>
<dbReference type="Proteomes" id="UP000485058">
    <property type="component" value="Unassembled WGS sequence"/>
</dbReference>
<dbReference type="AlphaFoldDB" id="A0A699YDR6"/>
<dbReference type="PROSITE" id="PS51388">
    <property type="entry name" value="GED"/>
    <property type="match status" value="1"/>
</dbReference>
<accession>A0A699YDR6</accession>
<evidence type="ECO:0000313" key="2">
    <source>
        <dbReference type="EMBL" id="GFH07541.1"/>
    </source>
</evidence>
<reference evidence="2 3" key="1">
    <citation type="submission" date="2020-02" db="EMBL/GenBank/DDBJ databases">
        <title>Draft genome sequence of Haematococcus lacustris strain NIES-144.</title>
        <authorList>
            <person name="Morimoto D."/>
            <person name="Nakagawa S."/>
            <person name="Yoshida T."/>
            <person name="Sawayama S."/>
        </authorList>
    </citation>
    <scope>NUCLEOTIDE SEQUENCE [LARGE SCALE GENOMIC DNA]</scope>
    <source>
        <strain evidence="2 3">NIES-144</strain>
    </source>
</reference>
<dbReference type="InterPro" id="IPR020850">
    <property type="entry name" value="GED_dom"/>
</dbReference>
<comment type="caution">
    <text evidence="2">The sequence shown here is derived from an EMBL/GenBank/DDBJ whole genome shotgun (WGS) entry which is preliminary data.</text>
</comment>
<evidence type="ECO:0000313" key="3">
    <source>
        <dbReference type="Proteomes" id="UP000485058"/>
    </source>
</evidence>
<feature type="domain" description="GED" evidence="1">
    <location>
        <begin position="17"/>
        <end position="126"/>
    </location>
</feature>
<sequence>MLAQEDPDEIHSDDLSALDVMATTLAYYKVTSKRFVDYSLLVMRACLQQALADDFQAYMDREMAKIAGYDEGCDHGVGEHWAYSKPVRRLLEEEPAAARLRKHLEARERKMLALQDLLSDAGGWQLSLPE</sequence>
<gene>
    <name evidence="2" type="ORF">HaLaN_02356</name>
</gene>
<protein>
    <recommendedName>
        <fullName evidence="1">GED domain-containing protein</fullName>
    </recommendedName>
</protein>
<proteinExistence type="predicted"/>
<dbReference type="EMBL" id="BLLF01000101">
    <property type="protein sequence ID" value="GFH07541.1"/>
    <property type="molecule type" value="Genomic_DNA"/>
</dbReference>
<organism evidence="2 3">
    <name type="scientific">Haematococcus lacustris</name>
    <name type="common">Green alga</name>
    <name type="synonym">Haematococcus pluvialis</name>
    <dbReference type="NCBI Taxonomy" id="44745"/>
    <lineage>
        <taxon>Eukaryota</taxon>
        <taxon>Viridiplantae</taxon>
        <taxon>Chlorophyta</taxon>
        <taxon>core chlorophytes</taxon>
        <taxon>Chlorophyceae</taxon>
        <taxon>CS clade</taxon>
        <taxon>Chlamydomonadales</taxon>
        <taxon>Haematococcaceae</taxon>
        <taxon>Haematococcus</taxon>
    </lineage>
</organism>